<dbReference type="PROSITE" id="PS51379">
    <property type="entry name" value="4FE4S_FER_2"/>
    <property type="match status" value="2"/>
</dbReference>
<protein>
    <submittedName>
        <fullName evidence="6">4Fe-4S ferredoxin</fullName>
    </submittedName>
</protein>
<accession>A0A7C3YTP9</accession>
<evidence type="ECO:0000259" key="4">
    <source>
        <dbReference type="PROSITE" id="PS51085"/>
    </source>
</evidence>
<proteinExistence type="predicted"/>
<keyword evidence="1" id="KW-0479">Metal-binding</keyword>
<dbReference type="InterPro" id="IPR012675">
    <property type="entry name" value="Beta-grasp_dom_sf"/>
</dbReference>
<gene>
    <name evidence="6" type="ORF">ENX07_07520</name>
</gene>
<dbReference type="GO" id="GO:0051537">
    <property type="term" value="F:2 iron, 2 sulfur cluster binding"/>
    <property type="evidence" value="ECO:0007669"/>
    <property type="project" value="InterPro"/>
</dbReference>
<dbReference type="Gene3D" id="3.30.70.20">
    <property type="match status" value="1"/>
</dbReference>
<evidence type="ECO:0000256" key="2">
    <source>
        <dbReference type="ARBA" id="ARBA00023004"/>
    </source>
</evidence>
<dbReference type="PROSITE" id="PS51085">
    <property type="entry name" value="2FE2S_FER_2"/>
    <property type="match status" value="1"/>
</dbReference>
<dbReference type="InterPro" id="IPR006058">
    <property type="entry name" value="2Fe2S_fd_BS"/>
</dbReference>
<comment type="caution">
    <text evidence="6">The sequence shown here is derived from an EMBL/GenBank/DDBJ whole genome shotgun (WGS) entry which is preliminary data.</text>
</comment>
<dbReference type="Gene3D" id="3.10.20.30">
    <property type="match status" value="1"/>
</dbReference>
<name>A0A7C3YTP9_UNCW3</name>
<evidence type="ECO:0000259" key="5">
    <source>
        <dbReference type="PROSITE" id="PS51379"/>
    </source>
</evidence>
<dbReference type="GO" id="GO:0046872">
    <property type="term" value="F:metal ion binding"/>
    <property type="evidence" value="ECO:0007669"/>
    <property type="project" value="UniProtKB-KW"/>
</dbReference>
<dbReference type="InterPro" id="IPR017900">
    <property type="entry name" value="4Fe4S_Fe_S_CS"/>
</dbReference>
<dbReference type="InterPro" id="IPR001041">
    <property type="entry name" value="2Fe-2S_ferredoxin-type"/>
</dbReference>
<sequence>MGKEYKVPKNTTILRALEYAGFFLIRGVGCRGGFCGACGVVYRTPDSYRLKVGLACQNMVEEGMALALLPYYPQNKKRYEIEKVSPAKDILLSFYPETMRCISCGSCTKVCPQGIRVADCVNLALRGDLALLAELSFDCIMCGLCASRCPAEIPQPYLFLLARRLHGAKEKKRSCELKERVKEIRDGKFSEEIRNLKNLSLSELKELYAKRPIED</sequence>
<evidence type="ECO:0000256" key="1">
    <source>
        <dbReference type="ARBA" id="ARBA00022723"/>
    </source>
</evidence>
<dbReference type="CDD" id="cd00207">
    <property type="entry name" value="fer2"/>
    <property type="match status" value="1"/>
</dbReference>
<evidence type="ECO:0000256" key="3">
    <source>
        <dbReference type="ARBA" id="ARBA00023014"/>
    </source>
</evidence>
<reference evidence="6" key="1">
    <citation type="journal article" date="2020" name="mSystems">
        <title>Genome- and Community-Level Interaction Insights into Carbon Utilization and Element Cycling Functions of Hydrothermarchaeota in Hydrothermal Sediment.</title>
        <authorList>
            <person name="Zhou Z."/>
            <person name="Liu Y."/>
            <person name="Xu W."/>
            <person name="Pan J."/>
            <person name="Luo Z.H."/>
            <person name="Li M."/>
        </authorList>
    </citation>
    <scope>NUCLEOTIDE SEQUENCE [LARGE SCALE GENOMIC DNA]</scope>
    <source>
        <strain evidence="6">SpSt-906</strain>
    </source>
</reference>
<dbReference type="EMBL" id="DTMQ01000044">
    <property type="protein sequence ID" value="HGE99896.1"/>
    <property type="molecule type" value="Genomic_DNA"/>
</dbReference>
<feature type="domain" description="4Fe-4S ferredoxin-type" evidence="5">
    <location>
        <begin position="92"/>
        <end position="121"/>
    </location>
</feature>
<dbReference type="PROSITE" id="PS00198">
    <property type="entry name" value="4FE4S_FER_1"/>
    <property type="match status" value="1"/>
</dbReference>
<dbReference type="SUPFAM" id="SSF54292">
    <property type="entry name" value="2Fe-2S ferredoxin-like"/>
    <property type="match status" value="1"/>
</dbReference>
<keyword evidence="2" id="KW-0408">Iron</keyword>
<feature type="domain" description="4Fe-4S ferredoxin-type" evidence="5">
    <location>
        <begin position="131"/>
        <end position="159"/>
    </location>
</feature>
<evidence type="ECO:0000313" key="6">
    <source>
        <dbReference type="EMBL" id="HGE99896.1"/>
    </source>
</evidence>
<dbReference type="Pfam" id="PF13187">
    <property type="entry name" value="Fer4_9"/>
    <property type="match status" value="1"/>
</dbReference>
<dbReference type="AlphaFoldDB" id="A0A7C3YTP9"/>
<feature type="domain" description="2Fe-2S ferredoxin-type" evidence="4">
    <location>
        <begin position="1"/>
        <end position="72"/>
    </location>
</feature>
<keyword evidence="3" id="KW-0411">Iron-sulfur</keyword>
<organism evidence="6">
    <name type="scientific">candidate division WOR-3 bacterium</name>
    <dbReference type="NCBI Taxonomy" id="2052148"/>
    <lineage>
        <taxon>Bacteria</taxon>
        <taxon>Bacteria division WOR-3</taxon>
    </lineage>
</organism>
<dbReference type="PROSITE" id="PS00197">
    <property type="entry name" value="2FE2S_FER_1"/>
    <property type="match status" value="1"/>
</dbReference>
<dbReference type="InterPro" id="IPR017896">
    <property type="entry name" value="4Fe4S_Fe-S-bd"/>
</dbReference>
<dbReference type="SUPFAM" id="SSF46548">
    <property type="entry name" value="alpha-helical ferredoxin"/>
    <property type="match status" value="1"/>
</dbReference>
<dbReference type="InterPro" id="IPR036010">
    <property type="entry name" value="2Fe-2S_ferredoxin-like_sf"/>
</dbReference>